<dbReference type="Proteomes" id="UP000239757">
    <property type="component" value="Unassembled WGS sequence"/>
</dbReference>
<proteinExistence type="predicted"/>
<dbReference type="EMBL" id="KZ664829">
    <property type="protein sequence ID" value="PPS02964.1"/>
    <property type="molecule type" value="Genomic_DNA"/>
</dbReference>
<evidence type="ECO:0000313" key="3">
    <source>
        <dbReference type="Proteomes" id="UP000239757"/>
    </source>
</evidence>
<sequence length="120" mass="14058">MPNMLPLLPPTLRRTPGRPIKVTRKESDEPQTIKRPTKKGVEMRCNKCNKLGHKEEFQRSKDIKLVFITKWLLQLNKRIPQLNKRLPQLSRKLPQLINKLPQLMFMELTKNLAKASAHTN</sequence>
<dbReference type="OrthoDB" id="10488359at2759"/>
<evidence type="ECO:0000313" key="2">
    <source>
        <dbReference type="EMBL" id="PPS02964.1"/>
    </source>
</evidence>
<feature type="compositionally biased region" description="Basic and acidic residues" evidence="1">
    <location>
        <begin position="23"/>
        <end position="32"/>
    </location>
</feature>
<evidence type="ECO:0000256" key="1">
    <source>
        <dbReference type="SAM" id="MobiDB-lite"/>
    </source>
</evidence>
<reference evidence="2 3" key="1">
    <citation type="submission" date="2015-01" db="EMBL/GenBank/DDBJ databases">
        <title>Genome of allotetraploid Gossypium barbadense reveals genomic plasticity and fiber elongation in cotton evolution.</title>
        <authorList>
            <person name="Chen X."/>
            <person name="Liu X."/>
            <person name="Zhao B."/>
            <person name="Zheng H."/>
            <person name="Hu Y."/>
            <person name="Lu G."/>
            <person name="Yang C."/>
            <person name="Chen J."/>
            <person name="Shan C."/>
            <person name="Zhang L."/>
            <person name="Zhou Y."/>
            <person name="Wang L."/>
            <person name="Guo W."/>
            <person name="Bai Y."/>
            <person name="Ruan J."/>
            <person name="Shangguan X."/>
            <person name="Mao Y."/>
            <person name="Jiang J."/>
            <person name="Zhu Y."/>
            <person name="Lei J."/>
            <person name="Kang H."/>
            <person name="Chen S."/>
            <person name="He X."/>
            <person name="Wang R."/>
            <person name="Wang Y."/>
            <person name="Chen J."/>
            <person name="Wang L."/>
            <person name="Yu S."/>
            <person name="Wang B."/>
            <person name="Wei J."/>
            <person name="Song S."/>
            <person name="Lu X."/>
            <person name="Gao Z."/>
            <person name="Gu W."/>
            <person name="Deng X."/>
            <person name="Ma D."/>
            <person name="Wang S."/>
            <person name="Liang W."/>
            <person name="Fang L."/>
            <person name="Cai C."/>
            <person name="Zhu X."/>
            <person name="Zhou B."/>
            <person name="Zhang Y."/>
            <person name="Chen Z."/>
            <person name="Xu S."/>
            <person name="Zhu R."/>
            <person name="Wang S."/>
            <person name="Zhang T."/>
            <person name="Zhao G."/>
        </authorList>
    </citation>
    <scope>NUCLEOTIDE SEQUENCE [LARGE SCALE GENOMIC DNA]</scope>
    <source>
        <strain evidence="3">cv. Xinhai21</strain>
        <tissue evidence="2">Leaf</tissue>
    </source>
</reference>
<organism evidence="2 3">
    <name type="scientific">Gossypium barbadense</name>
    <name type="common">Sea Island cotton</name>
    <name type="synonym">Hibiscus barbadensis</name>
    <dbReference type="NCBI Taxonomy" id="3634"/>
    <lineage>
        <taxon>Eukaryota</taxon>
        <taxon>Viridiplantae</taxon>
        <taxon>Streptophyta</taxon>
        <taxon>Embryophyta</taxon>
        <taxon>Tracheophyta</taxon>
        <taxon>Spermatophyta</taxon>
        <taxon>Magnoliopsida</taxon>
        <taxon>eudicotyledons</taxon>
        <taxon>Gunneridae</taxon>
        <taxon>Pentapetalae</taxon>
        <taxon>rosids</taxon>
        <taxon>malvids</taxon>
        <taxon>Malvales</taxon>
        <taxon>Malvaceae</taxon>
        <taxon>Malvoideae</taxon>
        <taxon>Gossypium</taxon>
    </lineage>
</organism>
<feature type="region of interest" description="Disordered" evidence="1">
    <location>
        <begin position="1"/>
        <end position="32"/>
    </location>
</feature>
<accession>A0A2P5XI38</accession>
<gene>
    <name evidence="2" type="ORF">GOBAR_AA17702</name>
</gene>
<name>A0A2P5XI38_GOSBA</name>
<protein>
    <submittedName>
        <fullName evidence="2">Uncharacterized protein</fullName>
    </submittedName>
</protein>
<dbReference type="AlphaFoldDB" id="A0A2P5XI38"/>